<dbReference type="Gene3D" id="2.60.120.260">
    <property type="entry name" value="Galactose-binding domain-like"/>
    <property type="match status" value="1"/>
</dbReference>
<sequence>MTGIQANANSVNTLSNGAQVADEYDVGIQFGTVDDSTAGTVAQANFTLYSNSGPLLLSDLDLNSFATVVNSDGGAGQVLTGSDTAGGEPVFVDTVALFEDFNDISHPSQSDAIESSGGWTTHYGKLATNSCYEGELRLAEVATDGPASISMDLRTCGIQNFENSGSMADSLRLEVQIDGGEWVLLDEFMVNDAGTRMVGSLTGNTFGESTTNLTYSGGVLDTATDSVQFRLVSDLTANDEIIFVDNVEVTVSDEVSSGGDCVPEMVLSENFDNISEAEQSDAIASADNWDVDTYYGDLNTDGCRDGTLQLETIQSSGPTTISFDASVGCIGNFENSGYYADSLRLEVQLNEDEWVLLDEFRVNDAGTQMVGSETGQTFDGDYTSLSYSGGVLDEAKGDVTFRFVSDISASNEDIYIDNIEVTACDAPVVDDECGQYDVGYVAGIPILPLEDTAPEMTDDTEELVDVMA</sequence>
<dbReference type="Proteomes" id="UP001556098">
    <property type="component" value="Unassembled WGS sequence"/>
</dbReference>
<protein>
    <submittedName>
        <fullName evidence="1">Uncharacterized protein</fullName>
    </submittedName>
</protein>
<dbReference type="EMBL" id="JBFNXX010000080">
    <property type="protein sequence ID" value="MEW9922517.1"/>
    <property type="molecule type" value="Genomic_DNA"/>
</dbReference>
<keyword evidence="2" id="KW-1185">Reference proteome</keyword>
<organism evidence="1 2">
    <name type="scientific">Sulfitobacter sediminis</name>
    <dbReference type="NCBI Taxonomy" id="3234186"/>
    <lineage>
        <taxon>Bacteria</taxon>
        <taxon>Pseudomonadati</taxon>
        <taxon>Pseudomonadota</taxon>
        <taxon>Alphaproteobacteria</taxon>
        <taxon>Rhodobacterales</taxon>
        <taxon>Roseobacteraceae</taxon>
        <taxon>Sulfitobacter</taxon>
    </lineage>
</organism>
<evidence type="ECO:0000313" key="1">
    <source>
        <dbReference type="EMBL" id="MEW9922517.1"/>
    </source>
</evidence>
<name>A0ABV3RVG9_9RHOB</name>
<proteinExistence type="predicted"/>
<dbReference type="RefSeq" id="WP_367880203.1">
    <property type="nucleotide sequence ID" value="NZ_JBFNXX010000080.1"/>
</dbReference>
<comment type="caution">
    <text evidence="1">The sequence shown here is derived from an EMBL/GenBank/DDBJ whole genome shotgun (WGS) entry which is preliminary data.</text>
</comment>
<reference evidence="1 2" key="1">
    <citation type="submission" date="2024-07" db="EMBL/GenBank/DDBJ databases">
        <title>Marimonas sp.nov., isolated from tidal-flat sediment.</title>
        <authorList>
            <person name="Jayan J.N."/>
            <person name="Lee S.S."/>
        </authorList>
    </citation>
    <scope>NUCLEOTIDE SEQUENCE [LARGE SCALE GENOMIC DNA]</scope>
    <source>
        <strain evidence="1 2">MJW-29</strain>
    </source>
</reference>
<evidence type="ECO:0000313" key="2">
    <source>
        <dbReference type="Proteomes" id="UP001556098"/>
    </source>
</evidence>
<gene>
    <name evidence="1" type="ORF">AB2B41_23220</name>
</gene>
<accession>A0ABV3RVG9</accession>